<dbReference type="Gene3D" id="3.40.1830.10">
    <property type="entry name" value="Thermophilic metalloprotease (M29)"/>
    <property type="match status" value="1"/>
</dbReference>
<accession>A0AAQ3QSB2</accession>
<dbReference type="PANTHER" id="PTHR34448">
    <property type="entry name" value="AMINOPEPTIDASE"/>
    <property type="match status" value="1"/>
</dbReference>
<evidence type="ECO:0000256" key="3">
    <source>
        <dbReference type="ARBA" id="ARBA00001947"/>
    </source>
</evidence>
<evidence type="ECO:0000256" key="9">
    <source>
        <dbReference type="ARBA" id="ARBA00023049"/>
    </source>
</evidence>
<dbReference type="InterPro" id="IPR000787">
    <property type="entry name" value="Peptidase_M29"/>
</dbReference>
<keyword evidence="11" id="KW-1185">Reference proteome</keyword>
<dbReference type="InterPro" id="IPR052170">
    <property type="entry name" value="M29_Exopeptidase"/>
</dbReference>
<protein>
    <submittedName>
        <fullName evidence="10">Aminopeptidase</fullName>
    </submittedName>
</protein>
<reference evidence="10 11" key="1">
    <citation type="submission" date="2023-10" db="EMBL/GenBank/DDBJ databases">
        <title>Rubellicoccus peritrichatus gen. nov., sp. nov., isolated from an algae of coral reef tank.</title>
        <authorList>
            <person name="Luo J."/>
        </authorList>
    </citation>
    <scope>NUCLEOTIDE SEQUENCE [LARGE SCALE GENOMIC DNA]</scope>
    <source>
        <strain evidence="10 11">CR14</strain>
    </source>
</reference>
<dbReference type="PANTHER" id="PTHR34448:SF1">
    <property type="entry name" value="BLL6088 PROTEIN"/>
    <property type="match status" value="1"/>
</dbReference>
<keyword evidence="9" id="KW-0482">Metalloprotease</keyword>
<dbReference type="SUPFAM" id="SSF144052">
    <property type="entry name" value="Thermophilic metalloprotease-like"/>
    <property type="match status" value="1"/>
</dbReference>
<keyword evidence="6" id="KW-0645">Protease</keyword>
<dbReference type="RefSeq" id="WP_317832324.1">
    <property type="nucleotide sequence ID" value="NZ_CP136920.1"/>
</dbReference>
<dbReference type="Pfam" id="PF02073">
    <property type="entry name" value="Peptidase_M29"/>
    <property type="match status" value="1"/>
</dbReference>
<dbReference type="AlphaFoldDB" id="A0AAQ3QSB2"/>
<evidence type="ECO:0000256" key="1">
    <source>
        <dbReference type="ARBA" id="ARBA00001941"/>
    </source>
</evidence>
<evidence type="ECO:0000256" key="8">
    <source>
        <dbReference type="ARBA" id="ARBA00022801"/>
    </source>
</evidence>
<dbReference type="Proteomes" id="UP001304300">
    <property type="component" value="Chromosome"/>
</dbReference>
<evidence type="ECO:0000256" key="6">
    <source>
        <dbReference type="ARBA" id="ARBA00022670"/>
    </source>
</evidence>
<evidence type="ECO:0000256" key="2">
    <source>
        <dbReference type="ARBA" id="ARBA00001946"/>
    </source>
</evidence>
<dbReference type="InterPro" id="IPR035097">
    <property type="entry name" value="M29_N-terminal"/>
</dbReference>
<keyword evidence="7" id="KW-0479">Metal-binding</keyword>
<organism evidence="10 11">
    <name type="scientific">Rubellicoccus peritrichatus</name>
    <dbReference type="NCBI Taxonomy" id="3080537"/>
    <lineage>
        <taxon>Bacteria</taxon>
        <taxon>Pseudomonadati</taxon>
        <taxon>Verrucomicrobiota</taxon>
        <taxon>Opitutia</taxon>
        <taxon>Puniceicoccales</taxon>
        <taxon>Cerasicoccaceae</taxon>
        <taxon>Rubellicoccus</taxon>
    </lineage>
</organism>
<evidence type="ECO:0000256" key="4">
    <source>
        <dbReference type="ARBA" id="ARBA00008236"/>
    </source>
</evidence>
<comment type="similarity">
    <text evidence="4">Belongs to the peptidase M29 family.</text>
</comment>
<dbReference type="GO" id="GO:0008237">
    <property type="term" value="F:metallopeptidase activity"/>
    <property type="evidence" value="ECO:0007669"/>
    <property type="project" value="UniProtKB-KW"/>
</dbReference>
<sequence length="371" mass="41278">MDPRINQLAEVLTGFSTSLKKGEKVLIETYDVPDEVSLAIARAARDLGADPSFIIRRSRVMREFIIGGNPKAFRAEAAVELKRMQGVNAYIAVRGSNNIFESSDIPSDQMAAYLKAMKPVLDHRVNKTRWVVLRWPTGSMAQQAMMSTEAFEDFFFRVCTLDYARMIPGMKALKKLMEKTDHVQITGPGTDLSFSIKGIPAIPCGGEYNIPDGEVFTAPVKDSVEGEITFNAPTVYQGSSFDNVRLVFNKGKIIEATSSDTAGLNRILDSDKGARYIGEFAIGFNPHVKEPMRDILFDEKIAGSFHFTPGQAYEQADNGNRSQVHWDLVNIQRPDWGGGEIRFDGKVIRKDGIFVPKSLNKLNPEYLLGKK</sequence>
<evidence type="ECO:0000313" key="11">
    <source>
        <dbReference type="Proteomes" id="UP001304300"/>
    </source>
</evidence>
<evidence type="ECO:0000256" key="7">
    <source>
        <dbReference type="ARBA" id="ARBA00022723"/>
    </source>
</evidence>
<comment type="cofactor">
    <cofactor evidence="3">
        <name>Zn(2+)</name>
        <dbReference type="ChEBI" id="CHEBI:29105"/>
    </cofactor>
</comment>
<evidence type="ECO:0000256" key="5">
    <source>
        <dbReference type="ARBA" id="ARBA00022438"/>
    </source>
</evidence>
<name>A0AAQ3QSB2_9BACT</name>
<dbReference type="GO" id="GO:0046872">
    <property type="term" value="F:metal ion binding"/>
    <property type="evidence" value="ECO:0007669"/>
    <property type="project" value="UniProtKB-KW"/>
</dbReference>
<dbReference type="GO" id="GO:0006508">
    <property type="term" value="P:proteolysis"/>
    <property type="evidence" value="ECO:0007669"/>
    <property type="project" value="UniProtKB-KW"/>
</dbReference>
<proteinExistence type="inferred from homology"/>
<dbReference type="GO" id="GO:0004177">
    <property type="term" value="F:aminopeptidase activity"/>
    <property type="evidence" value="ECO:0007669"/>
    <property type="project" value="UniProtKB-KW"/>
</dbReference>
<keyword evidence="8" id="KW-0378">Hydrolase</keyword>
<comment type="cofactor">
    <cofactor evidence="1">
        <name>Co(2+)</name>
        <dbReference type="ChEBI" id="CHEBI:48828"/>
    </cofactor>
</comment>
<gene>
    <name evidence="10" type="ORF">RZN69_16315</name>
</gene>
<keyword evidence="5 10" id="KW-0031">Aminopeptidase</keyword>
<evidence type="ECO:0000313" key="10">
    <source>
        <dbReference type="EMBL" id="WOO40186.1"/>
    </source>
</evidence>
<dbReference type="KEGG" id="puo:RZN69_16315"/>
<dbReference type="EMBL" id="CP136920">
    <property type="protein sequence ID" value="WOO40186.1"/>
    <property type="molecule type" value="Genomic_DNA"/>
</dbReference>
<comment type="cofactor">
    <cofactor evidence="2">
        <name>Mg(2+)</name>
        <dbReference type="ChEBI" id="CHEBI:18420"/>
    </cofactor>
</comment>